<dbReference type="Gene3D" id="2.40.50.100">
    <property type="match status" value="1"/>
</dbReference>
<evidence type="ECO:0000256" key="2">
    <source>
        <dbReference type="ARBA" id="ARBA00017562"/>
    </source>
</evidence>
<evidence type="ECO:0000256" key="1">
    <source>
        <dbReference type="ARBA" id="ARBA00005194"/>
    </source>
</evidence>
<dbReference type="InterPro" id="IPR050709">
    <property type="entry name" value="Biotin_Carboxyl_Carrier/Decarb"/>
</dbReference>
<evidence type="ECO:0000256" key="3">
    <source>
        <dbReference type="ARBA" id="ARBA00022516"/>
    </source>
</evidence>
<protein>
    <recommendedName>
        <fullName evidence="2 8">Biotin carboxyl carrier protein of acetyl-CoA carboxylase</fullName>
    </recommendedName>
</protein>
<dbReference type="RefSeq" id="WP_276091709.1">
    <property type="nucleotide sequence ID" value="NZ_JARJBC010000001.1"/>
</dbReference>
<accession>A0ABT5ZE45</accession>
<sequence>MTDSVPRLEARHSGHDGLGKAGYGPEGLARNGPAHSVERLAETASRLATMVQAPLRRVRIQYGEALVELEWPQDRPAPSEALAAPARPTAAAEEPAASGETGGDQHHHVTAPMVGNFYHAPEPGAPPFVSVGDLVEQGQDIGIVEAMKLMNPVQAERSGRVVAVLVDDGHPVEYGQPLIALEPVDESE</sequence>
<dbReference type="PANTHER" id="PTHR45266">
    <property type="entry name" value="OXALOACETATE DECARBOXYLASE ALPHA CHAIN"/>
    <property type="match status" value="1"/>
</dbReference>
<comment type="caution">
    <text evidence="11">The sequence shown here is derived from an EMBL/GenBank/DDBJ whole genome shotgun (WGS) entry which is preliminary data.</text>
</comment>
<dbReference type="InterPro" id="IPR000089">
    <property type="entry name" value="Biotin_lipoyl"/>
</dbReference>
<keyword evidence="6 8" id="KW-0275">Fatty acid biosynthesis</keyword>
<dbReference type="GO" id="GO:0003989">
    <property type="term" value="F:acetyl-CoA carboxylase activity"/>
    <property type="evidence" value="ECO:0007669"/>
    <property type="project" value="UniProtKB-EC"/>
</dbReference>
<keyword evidence="5 8" id="KW-0443">Lipid metabolism</keyword>
<keyword evidence="11" id="KW-0436">Ligase</keyword>
<dbReference type="InterPro" id="IPR001249">
    <property type="entry name" value="AcCoA_biotinCC"/>
</dbReference>
<reference evidence="11 12" key="1">
    <citation type="submission" date="2023-03" db="EMBL/GenBank/DDBJ databases">
        <title>Draft genome sequence of Streptomyces sp. RB6PN23 isolated from peat swamp forest in Thailand.</title>
        <authorList>
            <person name="Klaysubun C."/>
            <person name="Duangmal K."/>
        </authorList>
    </citation>
    <scope>NUCLEOTIDE SEQUENCE [LARGE SCALE GENOMIC DNA]</scope>
    <source>
        <strain evidence="11 12">RB6PN23</strain>
    </source>
</reference>
<dbReference type="CDD" id="cd06850">
    <property type="entry name" value="biotinyl_domain"/>
    <property type="match status" value="1"/>
</dbReference>
<feature type="domain" description="Lipoyl-binding" evidence="10">
    <location>
        <begin position="106"/>
        <end position="182"/>
    </location>
</feature>
<proteinExistence type="predicted"/>
<feature type="compositionally biased region" description="Low complexity" evidence="9">
    <location>
        <begin position="80"/>
        <end position="97"/>
    </location>
</feature>
<organism evidence="11 12">
    <name type="scientific">Streptomyces silvisoli</name>
    <dbReference type="NCBI Taxonomy" id="3034235"/>
    <lineage>
        <taxon>Bacteria</taxon>
        <taxon>Bacillati</taxon>
        <taxon>Actinomycetota</taxon>
        <taxon>Actinomycetes</taxon>
        <taxon>Kitasatosporales</taxon>
        <taxon>Streptomycetaceae</taxon>
        <taxon>Streptomyces</taxon>
    </lineage>
</organism>
<evidence type="ECO:0000256" key="8">
    <source>
        <dbReference type="RuleBase" id="RU364072"/>
    </source>
</evidence>
<dbReference type="Proteomes" id="UP001216579">
    <property type="component" value="Unassembled WGS sequence"/>
</dbReference>
<feature type="region of interest" description="Disordered" evidence="9">
    <location>
        <begin position="78"/>
        <end position="108"/>
    </location>
</feature>
<keyword evidence="3 8" id="KW-0444">Lipid biosynthesis</keyword>
<comment type="pathway">
    <text evidence="1 8">Lipid metabolism; fatty acid biosynthesis.</text>
</comment>
<dbReference type="PROSITE" id="PS00188">
    <property type="entry name" value="BIOTIN"/>
    <property type="match status" value="1"/>
</dbReference>
<dbReference type="EMBL" id="JARJBC010000001">
    <property type="protein sequence ID" value="MDF3287829.1"/>
    <property type="molecule type" value="Genomic_DNA"/>
</dbReference>
<evidence type="ECO:0000259" key="10">
    <source>
        <dbReference type="PROSITE" id="PS50968"/>
    </source>
</evidence>
<dbReference type="PROSITE" id="PS50968">
    <property type="entry name" value="BIOTINYL_LIPOYL"/>
    <property type="match status" value="1"/>
</dbReference>
<evidence type="ECO:0000256" key="4">
    <source>
        <dbReference type="ARBA" id="ARBA00022832"/>
    </source>
</evidence>
<comment type="function">
    <text evidence="8">This protein is a component of the acetyl coenzyme A carboxylase complex; first, biotin carboxylase catalyzes the carboxylation of the carrier protein and then the transcarboxylase transfers the carboxyl group to form malonyl-CoA.</text>
</comment>
<gene>
    <name evidence="11" type="primary">accB</name>
    <name evidence="11" type="ORF">P3G67_00975</name>
</gene>
<dbReference type="PANTHER" id="PTHR45266:SF3">
    <property type="entry name" value="OXALOACETATE DECARBOXYLASE ALPHA CHAIN"/>
    <property type="match status" value="1"/>
</dbReference>
<keyword evidence="12" id="KW-1185">Reference proteome</keyword>
<keyword evidence="4 8" id="KW-0276">Fatty acid metabolism</keyword>
<evidence type="ECO:0000256" key="9">
    <source>
        <dbReference type="SAM" id="MobiDB-lite"/>
    </source>
</evidence>
<dbReference type="InterPro" id="IPR011053">
    <property type="entry name" value="Single_hybrid_motif"/>
</dbReference>
<evidence type="ECO:0000256" key="5">
    <source>
        <dbReference type="ARBA" id="ARBA00023098"/>
    </source>
</evidence>
<name>A0ABT5ZE45_9ACTN</name>
<dbReference type="PRINTS" id="PR01071">
    <property type="entry name" value="ACOABIOTINCC"/>
</dbReference>
<evidence type="ECO:0000256" key="7">
    <source>
        <dbReference type="ARBA" id="ARBA00023267"/>
    </source>
</evidence>
<dbReference type="SUPFAM" id="SSF51230">
    <property type="entry name" value="Single hybrid motif"/>
    <property type="match status" value="1"/>
</dbReference>
<evidence type="ECO:0000256" key="6">
    <source>
        <dbReference type="ARBA" id="ARBA00023160"/>
    </source>
</evidence>
<feature type="region of interest" description="Disordered" evidence="9">
    <location>
        <begin position="1"/>
        <end position="36"/>
    </location>
</feature>
<feature type="compositionally biased region" description="Basic and acidic residues" evidence="9">
    <location>
        <begin position="1"/>
        <end position="18"/>
    </location>
</feature>
<dbReference type="Pfam" id="PF00364">
    <property type="entry name" value="Biotin_lipoyl"/>
    <property type="match status" value="1"/>
</dbReference>
<dbReference type="NCBIfam" id="TIGR00531">
    <property type="entry name" value="BCCP"/>
    <property type="match status" value="1"/>
</dbReference>
<dbReference type="InterPro" id="IPR001882">
    <property type="entry name" value="Biotin_BS"/>
</dbReference>
<evidence type="ECO:0000313" key="12">
    <source>
        <dbReference type="Proteomes" id="UP001216579"/>
    </source>
</evidence>
<evidence type="ECO:0000313" key="11">
    <source>
        <dbReference type="EMBL" id="MDF3287829.1"/>
    </source>
</evidence>
<keyword evidence="7 8" id="KW-0092">Biotin</keyword>